<dbReference type="InterPro" id="IPR051788">
    <property type="entry name" value="MFS_Transporter"/>
</dbReference>
<dbReference type="Proteomes" id="UP001240171">
    <property type="component" value="Unassembled WGS sequence"/>
</dbReference>
<dbReference type="SUPFAM" id="SSF103473">
    <property type="entry name" value="MFS general substrate transporter"/>
    <property type="match status" value="1"/>
</dbReference>
<dbReference type="Gene3D" id="1.20.1250.20">
    <property type="entry name" value="MFS general substrate transporter like domains"/>
    <property type="match status" value="2"/>
</dbReference>
<feature type="transmembrane region" description="Helical" evidence="7">
    <location>
        <begin position="91"/>
        <end position="119"/>
    </location>
</feature>
<feature type="transmembrane region" description="Helical" evidence="7">
    <location>
        <begin position="276"/>
        <end position="293"/>
    </location>
</feature>
<comment type="caution">
    <text evidence="9">The sequence shown here is derived from an EMBL/GenBank/DDBJ whole genome shotgun (WGS) entry which is preliminary data.</text>
</comment>
<feature type="transmembrane region" description="Helical" evidence="7">
    <location>
        <begin position="362"/>
        <end position="381"/>
    </location>
</feature>
<name>A0ABT9CB40_9BACL</name>
<dbReference type="EMBL" id="JAUQTB010000003">
    <property type="protein sequence ID" value="MDO7906457.1"/>
    <property type="molecule type" value="Genomic_DNA"/>
</dbReference>
<organism evidence="9 10">
    <name type="scientific">Paenibacillus lacisoli</name>
    <dbReference type="NCBI Taxonomy" id="3064525"/>
    <lineage>
        <taxon>Bacteria</taxon>
        <taxon>Bacillati</taxon>
        <taxon>Bacillota</taxon>
        <taxon>Bacilli</taxon>
        <taxon>Bacillales</taxon>
        <taxon>Paenibacillaceae</taxon>
        <taxon>Paenibacillus</taxon>
    </lineage>
</organism>
<feature type="transmembrane region" description="Helical" evidence="7">
    <location>
        <begin position="131"/>
        <end position="151"/>
    </location>
</feature>
<keyword evidence="4 7" id="KW-0812">Transmembrane</keyword>
<feature type="transmembrane region" description="Helical" evidence="7">
    <location>
        <begin position="299"/>
        <end position="322"/>
    </location>
</feature>
<evidence type="ECO:0000256" key="2">
    <source>
        <dbReference type="ARBA" id="ARBA00008335"/>
    </source>
</evidence>
<keyword evidence="10" id="KW-1185">Reference proteome</keyword>
<evidence type="ECO:0000256" key="4">
    <source>
        <dbReference type="ARBA" id="ARBA00022692"/>
    </source>
</evidence>
<evidence type="ECO:0000256" key="6">
    <source>
        <dbReference type="ARBA" id="ARBA00023136"/>
    </source>
</evidence>
<keyword evidence="5 7" id="KW-1133">Transmembrane helix</keyword>
<keyword evidence="6 7" id="KW-0472">Membrane</keyword>
<feature type="transmembrane region" description="Helical" evidence="7">
    <location>
        <begin position="157"/>
        <end position="176"/>
    </location>
</feature>
<dbReference type="InterPro" id="IPR011701">
    <property type="entry name" value="MFS"/>
</dbReference>
<feature type="transmembrane region" description="Helical" evidence="7">
    <location>
        <begin position="209"/>
        <end position="232"/>
    </location>
</feature>
<dbReference type="PANTHER" id="PTHR23514">
    <property type="entry name" value="BYPASS OF STOP CODON PROTEIN 6"/>
    <property type="match status" value="1"/>
</dbReference>
<evidence type="ECO:0000256" key="1">
    <source>
        <dbReference type="ARBA" id="ARBA00004651"/>
    </source>
</evidence>
<evidence type="ECO:0000256" key="3">
    <source>
        <dbReference type="ARBA" id="ARBA00022448"/>
    </source>
</evidence>
<feature type="transmembrane region" description="Helical" evidence="7">
    <location>
        <begin position="39"/>
        <end position="57"/>
    </location>
</feature>
<feature type="transmembrane region" description="Helical" evidence="7">
    <location>
        <begin position="334"/>
        <end position="356"/>
    </location>
</feature>
<comment type="similarity">
    <text evidence="2">Belongs to the major facilitator superfamily.</text>
</comment>
<feature type="transmembrane region" description="Helical" evidence="7">
    <location>
        <begin position="69"/>
        <end position="85"/>
    </location>
</feature>
<feature type="transmembrane region" description="Helical" evidence="7">
    <location>
        <begin position="244"/>
        <end position="264"/>
    </location>
</feature>
<proteinExistence type="inferred from homology"/>
<protein>
    <submittedName>
        <fullName evidence="9">MFS transporter</fullName>
    </submittedName>
</protein>
<keyword evidence="3" id="KW-0813">Transport</keyword>
<dbReference type="InterPro" id="IPR020846">
    <property type="entry name" value="MFS_dom"/>
</dbReference>
<accession>A0ABT9CB40</accession>
<dbReference type="PANTHER" id="PTHR23514:SF3">
    <property type="entry name" value="BYPASS OF STOP CODON PROTEIN 6"/>
    <property type="match status" value="1"/>
</dbReference>
<dbReference type="InterPro" id="IPR036259">
    <property type="entry name" value="MFS_trans_sf"/>
</dbReference>
<evidence type="ECO:0000259" key="8">
    <source>
        <dbReference type="PROSITE" id="PS50850"/>
    </source>
</evidence>
<dbReference type="RefSeq" id="WP_305023649.1">
    <property type="nucleotide sequence ID" value="NZ_JAUQTB010000003.1"/>
</dbReference>
<comment type="subcellular location">
    <subcellularLocation>
        <location evidence="1">Cell membrane</location>
        <topology evidence="1">Multi-pass membrane protein</topology>
    </subcellularLocation>
</comment>
<dbReference type="PROSITE" id="PS50850">
    <property type="entry name" value="MFS"/>
    <property type="match status" value="1"/>
</dbReference>
<evidence type="ECO:0000313" key="10">
    <source>
        <dbReference type="Proteomes" id="UP001240171"/>
    </source>
</evidence>
<reference evidence="9 10" key="1">
    <citation type="submission" date="2023-07" db="EMBL/GenBank/DDBJ databases">
        <title>Paenibacillus sp. JX-17 nov. isolated from soil.</title>
        <authorList>
            <person name="Wan Y."/>
            <person name="Liu B."/>
        </authorList>
    </citation>
    <scope>NUCLEOTIDE SEQUENCE [LARGE SCALE GENOMIC DNA]</scope>
    <source>
        <strain evidence="9 10">JX-17</strain>
    </source>
</reference>
<evidence type="ECO:0000256" key="5">
    <source>
        <dbReference type="ARBA" id="ARBA00022989"/>
    </source>
</evidence>
<sequence length="411" mass="44747">MKRLVWMGSLFYLLMGFIKVTVASVITELLPLYGKQYSDAGSLVLIEFSAALAGMLLQPVLAARLPKKMMLHSCMWLLTASYIFIGLLPSWAWLLVIITLIGFLGGIVESLIAALIIGGVKQNTAIAMSRLEVSFGIGSLLFPLAVGALIAADQWNLVLFGVAVYCAILSVVLRSLKFEEAEPLFRPRPAEVSAAPTVQAPVYGGTRKVLPAFILIFFLYGGVDTGLVHFLPSMMVESGMMDEPMAPLSVTLFWTTMIIGRLYAGHLAEQITYRKYLLLHWTAAMVFLAWFAVNPIPWISYMLILLIGLAISGIYSNSLVFAKHMMPERVGRMTSLIMAACAIGGGLVSLTAGWMMDHLSVYYVHWMMTGIAGLSLLVYVVKIRANLSSRHGGLTAADAGEAPAEPSPLTF</sequence>
<dbReference type="Pfam" id="PF07690">
    <property type="entry name" value="MFS_1"/>
    <property type="match status" value="1"/>
</dbReference>
<evidence type="ECO:0000313" key="9">
    <source>
        <dbReference type="EMBL" id="MDO7906457.1"/>
    </source>
</evidence>
<evidence type="ECO:0000256" key="7">
    <source>
        <dbReference type="SAM" id="Phobius"/>
    </source>
</evidence>
<gene>
    <name evidence="9" type="ORF">Q5741_08505</name>
</gene>
<feature type="domain" description="Major facilitator superfamily (MFS) profile" evidence="8">
    <location>
        <begin position="4"/>
        <end position="387"/>
    </location>
</feature>